<evidence type="ECO:0000313" key="1">
    <source>
        <dbReference type="EMBL" id="WZN54910.1"/>
    </source>
</evidence>
<evidence type="ECO:0000313" key="2">
    <source>
        <dbReference type="Proteomes" id="UP001485301"/>
    </source>
</evidence>
<accession>A0ACD5BZA0</accession>
<proteinExistence type="predicted"/>
<name>A0ACD5BZA0_9SPHI</name>
<dbReference type="EMBL" id="CP151087">
    <property type="protein sequence ID" value="WZN54910.1"/>
    <property type="molecule type" value="Genomic_DNA"/>
</dbReference>
<sequence length="809" mass="93556">MKMFPIPHNEIDRISRLRDYELLGLGKDAEFDIFAQSATLITGCAVSLIALMEDDVQRIQSCIGLEIDTVERQNTVCQYTIMSKNALIITDTAKDPRTANNPLINAAGIKFYAGVPIIDEDDIVLGTICVIDYKPKNLTEDQISSLHLLAKAVSQLYTRKKKDLESGYYKNMYEQTQNMICVLDYDLNIKQANPVFHKLFLTAYRPSNSFKNFVDVINSDSEKINQAISNSIKNGKSSKQSISIIDNKILQIEWAFKYNSKFKEFFVFGRDITEESEERKKLETSERKFRNFFENSIGLTCLHDLEGNIIKINEKGCQLLGYNVQDVIGKNIIDFIPEDRKEYLDAYLKNITQKNQTSGIISFVSKSGDKLYFLYHNTLEKDTEDSPYVASTSFNITEQRKLELELRRTKELLEQTNAVAQVGGWKINMENEKIQFSDSAESIFNLQKDSISNLLQWENHFDEESKSTLRKALNHAIESIQGFDIELKLKQKKSESIWIRLKGIPECKNGKCSRIYGIIQNIDKSKRLYLEIEKKEAMLRTFVKFVPASVAMFNHNFDFLFYSNEWHKEFGINLKRIKDKNLFSLFPNLPEERKNIYLNALKGITYKNSNERIQFREDEEPKHLNWEVRPWYISKNIVGGIIIFAQNISSYIKINKELVEARKVAELANNAKSEFLANMSHEIRTPLNGIIGFSELLMRTQIDNNQLQYLKCQNFIGDDDFKIFFMDLIVTELNKTIETLKDCEKDNNVEELRHILHKLKGSASTIGMNKLANKVSKYEDLILLNTLKDVDYNDIITEINTSLKKLEDL</sequence>
<protein>
    <submittedName>
        <fullName evidence="1">PAS domain S-box protein</fullName>
    </submittedName>
</protein>
<organism evidence="1 2">
    <name type="scientific">Sphingobacterium thalpophilum</name>
    <dbReference type="NCBI Taxonomy" id="259"/>
    <lineage>
        <taxon>Bacteria</taxon>
        <taxon>Pseudomonadati</taxon>
        <taxon>Bacteroidota</taxon>
        <taxon>Sphingobacteriia</taxon>
        <taxon>Sphingobacteriales</taxon>
        <taxon>Sphingobacteriaceae</taxon>
        <taxon>Sphingobacterium</taxon>
    </lineage>
</organism>
<keyword evidence="2" id="KW-1185">Reference proteome</keyword>
<reference evidence="1" key="1">
    <citation type="submission" date="2024-04" db="EMBL/GenBank/DDBJ databases">
        <title>Complete genome sequence of Sphingobacterium thalpophiium BAA-1094.</title>
        <authorList>
            <person name="Adaikpoh B.I."/>
        </authorList>
    </citation>
    <scope>NUCLEOTIDE SEQUENCE</scope>
    <source>
        <strain evidence="1">BAA-1094</strain>
    </source>
</reference>
<gene>
    <name evidence="1" type="ORF">AACH28_20085</name>
</gene>
<dbReference type="Proteomes" id="UP001485301">
    <property type="component" value="Chromosome"/>
</dbReference>